<dbReference type="OrthoDB" id="49395at2759"/>
<proteinExistence type="predicted"/>
<dbReference type="PANTHER" id="PTHR18947:SF28">
    <property type="entry name" value="GIRDIN, ISOFORM A"/>
    <property type="match status" value="1"/>
</dbReference>
<gene>
    <name evidence="4" type="primary">HOOK3</name>
    <name evidence="4" type="ORF">PHYPSEUDO_014645</name>
</gene>
<dbReference type="InterPro" id="IPR043936">
    <property type="entry name" value="HOOK_N"/>
</dbReference>
<evidence type="ECO:0000313" key="5">
    <source>
        <dbReference type="Proteomes" id="UP000694044"/>
    </source>
</evidence>
<keyword evidence="5" id="KW-1185">Reference proteome</keyword>
<organism evidence="4 5">
    <name type="scientific">Phytophthora pseudosyringae</name>
    <dbReference type="NCBI Taxonomy" id="221518"/>
    <lineage>
        <taxon>Eukaryota</taxon>
        <taxon>Sar</taxon>
        <taxon>Stramenopiles</taxon>
        <taxon>Oomycota</taxon>
        <taxon>Peronosporomycetes</taxon>
        <taxon>Peronosporales</taxon>
        <taxon>Peronosporaceae</taxon>
        <taxon>Phytophthora</taxon>
    </lineage>
</organism>
<comment type="caution">
    <text evidence="4">The sequence shown here is derived from an EMBL/GenBank/DDBJ whole genome shotgun (WGS) entry which is preliminary data.</text>
</comment>
<feature type="compositionally biased region" description="Basic and acidic residues" evidence="2">
    <location>
        <begin position="929"/>
        <end position="939"/>
    </location>
</feature>
<dbReference type="GO" id="GO:0031122">
    <property type="term" value="P:cytoplasmic microtubule organization"/>
    <property type="evidence" value="ECO:0007669"/>
    <property type="project" value="TreeGrafter"/>
</dbReference>
<feature type="coiled-coil region" evidence="1">
    <location>
        <begin position="190"/>
        <end position="434"/>
    </location>
</feature>
<keyword evidence="1" id="KW-0175">Coiled coil</keyword>
<dbReference type="Pfam" id="PF19047">
    <property type="entry name" value="HOOK_N"/>
    <property type="match status" value="1"/>
</dbReference>
<dbReference type="PANTHER" id="PTHR18947">
    <property type="entry name" value="HOOK PROTEINS"/>
    <property type="match status" value="1"/>
</dbReference>
<feature type="region of interest" description="Disordered" evidence="2">
    <location>
        <begin position="963"/>
        <end position="1067"/>
    </location>
</feature>
<feature type="compositionally biased region" description="Basic and acidic residues" evidence="2">
    <location>
        <begin position="1053"/>
        <end position="1067"/>
    </location>
</feature>
<feature type="compositionally biased region" description="Polar residues" evidence="2">
    <location>
        <begin position="941"/>
        <end position="951"/>
    </location>
</feature>
<dbReference type="AlphaFoldDB" id="A0A8T1W132"/>
<accession>A0A8T1W132</accession>
<evidence type="ECO:0000259" key="3">
    <source>
        <dbReference type="Pfam" id="PF19047"/>
    </source>
</evidence>
<protein>
    <submittedName>
        <fullName evidence="4">Protein Hook 3</fullName>
    </submittedName>
</protein>
<dbReference type="GO" id="GO:0008017">
    <property type="term" value="F:microtubule binding"/>
    <property type="evidence" value="ECO:0007669"/>
    <property type="project" value="TreeGrafter"/>
</dbReference>
<evidence type="ECO:0000256" key="1">
    <source>
        <dbReference type="SAM" id="Coils"/>
    </source>
</evidence>
<feature type="region of interest" description="Disordered" evidence="2">
    <location>
        <begin position="884"/>
        <end position="951"/>
    </location>
</feature>
<dbReference type="GO" id="GO:0005815">
    <property type="term" value="C:microtubule organizing center"/>
    <property type="evidence" value="ECO:0007669"/>
    <property type="project" value="TreeGrafter"/>
</dbReference>
<reference evidence="4" key="1">
    <citation type="submission" date="2021-02" db="EMBL/GenBank/DDBJ databases">
        <authorList>
            <person name="Palmer J.M."/>
        </authorList>
    </citation>
    <scope>NUCLEOTIDE SEQUENCE</scope>
    <source>
        <strain evidence="4">SCRP734</strain>
    </source>
</reference>
<dbReference type="EMBL" id="JAGDFM010000085">
    <property type="protein sequence ID" value="KAG7387125.1"/>
    <property type="molecule type" value="Genomic_DNA"/>
</dbReference>
<evidence type="ECO:0000313" key="4">
    <source>
        <dbReference type="EMBL" id="KAG7387125.1"/>
    </source>
</evidence>
<feature type="compositionally biased region" description="Polar residues" evidence="2">
    <location>
        <begin position="1005"/>
        <end position="1034"/>
    </location>
</feature>
<evidence type="ECO:0000256" key="2">
    <source>
        <dbReference type="SAM" id="MobiDB-lite"/>
    </source>
</evidence>
<dbReference type="GO" id="GO:0051959">
    <property type="term" value="F:dynein light intermediate chain binding"/>
    <property type="evidence" value="ECO:0007669"/>
    <property type="project" value="TreeGrafter"/>
</dbReference>
<dbReference type="GO" id="GO:0030705">
    <property type="term" value="P:cytoskeleton-dependent intracellular transport"/>
    <property type="evidence" value="ECO:0007669"/>
    <property type="project" value="InterPro"/>
</dbReference>
<name>A0A8T1W132_9STRA</name>
<feature type="domain" description="HOOK N-terminal" evidence="3">
    <location>
        <begin position="82"/>
        <end position="123"/>
    </location>
</feature>
<dbReference type="Proteomes" id="UP000694044">
    <property type="component" value="Unassembled WGS sequence"/>
</dbReference>
<dbReference type="GO" id="GO:0005737">
    <property type="term" value="C:cytoplasm"/>
    <property type="evidence" value="ECO:0007669"/>
    <property type="project" value="TreeGrafter"/>
</dbReference>
<sequence length="1067" mass="120346">MRTGDAEAASLARWLAFYAADAQEDCVSVVLRLLAIAFPAVVEDLKALDGWGAVVATLEGFYEGNLRVNVHKLEEARGEVNDTLRAVLELVLGAVVQCEAKDQFVKDILTMEDAEQAHLMTIIEKVLAQGVPDLRVDTVDEKIEQREEKQEEEPPGLRSPLYLSRNAALEGMKRENGVLTEENIYLARELEQATKRFHEVEGEKEKLVELVQGLKEQVDAKSLRKERAMHAQYDDRIQKLQLELDLTKAELNQKAALASKVPALSDEVDLLRPLAGKMKKVDSTIAKYKAKIDELARAKDSLRRLESTNAELVGNNLVLESELAKAATWQRKLKEAKQANTDVQFQVSQLETLLARERQERAESRAEFEAIQGALQESKALNDQLQEADHQLAIDATENDSSALTVAGGISEFNPELMQKLTRLEYENAELKRQIDSDTGARIDSLLDGIDDLSRLKTSFEKKYFATQQELQSTQSELKQTKKHFESTVAELQTRIQELSEWQLCLEEDVSAQALEKQSVKVSRQDRKLSEMREVSDAIASRNERLVEQSECLSRTKKHLEASLARQTECTAMLAEDTNAERLRLQQQKALELNQVCRQYEDQAAETISCMTMLVDAKSAEVEHLTTRLHEDKLTHDSELNKLEAARLSATKELERYQEQYSVSNADWGTKEKELHTRVNELESLCSQCKQQEQALKSTIKSQLQSNTRLVEKNKALKADAVENREMVARLASTTTQLESKVALLEKERSHFATEDERKRDVEDGMSSYSLQLSTQVSLVVAELEKVLKENKELLAKQVRCRCGHESPPPSGVSDSGQKAKNYYLTRIQQVEYDKQQVEHKRRELLLVNAKLIQEQKQLHVKNVSLSNQVHELEESVNHWRLHDERRRKNEGQRSLSLENEVSFGSPGARSAPTSGADPPRWQKSPSNESEKPNSEHRTNSKQTFSRESSVNALVLVPSGTKKALTPSMKAPAASVASRKRKLETDYTMTPDTAHPTRHAATSPDAKSTFTDATAFFSQPSAPLAQSNSKPSSEPHSKRRLSHFIARYLVPDKSTRETEKPSECKQQ</sequence>